<dbReference type="EMBL" id="QQTP01000017">
    <property type="protein sequence ID" value="RDJ20579.1"/>
    <property type="molecule type" value="Genomic_DNA"/>
</dbReference>
<evidence type="ECO:0000256" key="1">
    <source>
        <dbReference type="ARBA" id="ARBA00023002"/>
    </source>
</evidence>
<keyword evidence="1" id="KW-0560">Oxidoreductase</keyword>
<gene>
    <name evidence="3" type="ORF">DWE98_23965</name>
</gene>
<organism evidence="3 4">
    <name type="scientific">Bosea caraganae</name>
    <dbReference type="NCBI Taxonomy" id="2763117"/>
    <lineage>
        <taxon>Bacteria</taxon>
        <taxon>Pseudomonadati</taxon>
        <taxon>Pseudomonadota</taxon>
        <taxon>Alphaproteobacteria</taxon>
        <taxon>Hyphomicrobiales</taxon>
        <taxon>Boseaceae</taxon>
        <taxon>Bosea</taxon>
    </lineage>
</organism>
<dbReference type="PRINTS" id="PR00081">
    <property type="entry name" value="GDHRDH"/>
</dbReference>
<accession>A0A370KZX7</accession>
<protein>
    <submittedName>
        <fullName evidence="3">SDR family NAD(P)-dependent oxidoreductase</fullName>
    </submittedName>
</protein>
<dbReference type="InterPro" id="IPR020904">
    <property type="entry name" value="Sc_DH/Rdtase_CS"/>
</dbReference>
<dbReference type="PRINTS" id="PR00080">
    <property type="entry name" value="SDRFAMILY"/>
</dbReference>
<evidence type="ECO:0000313" key="3">
    <source>
        <dbReference type="EMBL" id="RDJ20579.1"/>
    </source>
</evidence>
<comment type="caution">
    <text evidence="3">The sequence shown here is derived from an EMBL/GenBank/DDBJ whole genome shotgun (WGS) entry which is preliminary data.</text>
</comment>
<dbReference type="InterPro" id="IPR036291">
    <property type="entry name" value="NAD(P)-bd_dom_sf"/>
</dbReference>
<dbReference type="RefSeq" id="WP_114831835.1">
    <property type="nucleotide sequence ID" value="NZ_QQTO01000018.1"/>
</dbReference>
<dbReference type="Proteomes" id="UP000255207">
    <property type="component" value="Unassembled WGS sequence"/>
</dbReference>
<dbReference type="PROSITE" id="PS00061">
    <property type="entry name" value="ADH_SHORT"/>
    <property type="match status" value="1"/>
</dbReference>
<proteinExistence type="inferred from homology"/>
<dbReference type="Gene3D" id="3.40.50.720">
    <property type="entry name" value="NAD(P)-binding Rossmann-like Domain"/>
    <property type="match status" value="1"/>
</dbReference>
<reference evidence="4" key="1">
    <citation type="submission" date="2018-07" db="EMBL/GenBank/DDBJ databases">
        <authorList>
            <person name="Safronova V.I."/>
            <person name="Chirak E.R."/>
            <person name="Sazanova A.L."/>
        </authorList>
    </citation>
    <scope>NUCLEOTIDE SEQUENCE [LARGE SCALE GENOMIC DNA]</scope>
    <source>
        <strain evidence="4">RCAM04685</strain>
    </source>
</reference>
<keyword evidence="4" id="KW-1185">Reference proteome</keyword>
<dbReference type="SUPFAM" id="SSF51735">
    <property type="entry name" value="NAD(P)-binding Rossmann-fold domains"/>
    <property type="match status" value="1"/>
</dbReference>
<name>A0A370KZX7_9HYPH</name>
<dbReference type="AlphaFoldDB" id="A0A370KZX7"/>
<dbReference type="PANTHER" id="PTHR43658:SF8">
    <property type="entry name" value="17-BETA-HYDROXYSTEROID DEHYDROGENASE 14-RELATED"/>
    <property type="match status" value="1"/>
</dbReference>
<evidence type="ECO:0000256" key="2">
    <source>
        <dbReference type="RuleBase" id="RU000363"/>
    </source>
</evidence>
<evidence type="ECO:0000313" key="4">
    <source>
        <dbReference type="Proteomes" id="UP000255207"/>
    </source>
</evidence>
<dbReference type="InterPro" id="IPR002347">
    <property type="entry name" value="SDR_fam"/>
</dbReference>
<dbReference type="PANTHER" id="PTHR43658">
    <property type="entry name" value="SHORT-CHAIN DEHYDROGENASE/REDUCTASE"/>
    <property type="match status" value="1"/>
</dbReference>
<sequence length="261" mass="27072">MKLDSSLAAIVTGGASGLGEGTARMLATNGVKVALFDMNAEAGERVAKEIGGLFVSCDVSNDASVDAALLEARKAHGIERILVNCAGIAPGRRVVSKKRDTGELVAHDLATFEKVLAVNLAGTFRMIARSALALAAEPPVTEDGGRGVFVCTASVAAEDGQIGQAAYSASKGGVVGMTLPIARDLAQVGIRVMTIMPGLFETPMFASVPDDYRKTLEASIPHPSRLGRPAEYAALVKSIIENDMLNGTAIRLDGAIRLAPK</sequence>
<dbReference type="Pfam" id="PF00106">
    <property type="entry name" value="adh_short"/>
    <property type="match status" value="1"/>
</dbReference>
<dbReference type="OrthoDB" id="9795647at2"/>
<dbReference type="GO" id="GO:0016491">
    <property type="term" value="F:oxidoreductase activity"/>
    <property type="evidence" value="ECO:0007669"/>
    <property type="project" value="UniProtKB-KW"/>
</dbReference>
<comment type="similarity">
    <text evidence="2">Belongs to the short-chain dehydrogenases/reductases (SDR) family.</text>
</comment>